<keyword evidence="2" id="KW-0813">Transport</keyword>
<evidence type="ECO:0000313" key="4">
    <source>
        <dbReference type="EMBL" id="CCO17178.1"/>
    </source>
</evidence>
<dbReference type="GO" id="GO:0005829">
    <property type="term" value="C:cytosol"/>
    <property type="evidence" value="ECO:0007669"/>
    <property type="project" value="GOC"/>
</dbReference>
<sequence>MSASNPEQFLVKEKQQKEKEKRVQDLLKSYYHEQQQQQQQEEEEQEQEQKQSFSKKTREIKEQNEQTNDGMKSWTKEEEKAHAGATSTTSQLHSDENKKKKNNNSSIQNKNLIEMLKTKTIGELQNEYVNVSREIKRLESHGTHSVYENYSKFINAADFIENARPEIEQLTKKESVKVEKATKEAAEAARKLNETLDAKRFESKRAREVQNVLFNIQEALKAPATIRNVLFGSVSSSSESARVEKAVRIIAKTKPMLEKFSSSPSSGVSGEQQHKSGKLFLEAKNETMKISDAIASLLKKRVRSSYHATASQTVGVGEGGKDDSNALENLVNKLSSHSCAECLKLLGVPRDEVHEEFLYAEKDKLEKILTDLESDIRKSSSIRSDSGGAAETSTTVDSLFKPKLGKVNELFLNEFQKCAASYLEVFPEDSRQPLVDFAKVVFRRYFELLKVIFIDGESATKEEGNMGNLSSVRHMCAALGNMAADLASAHKLLPECALGDRVTEIVEKSIRKRIEDAHLRRESILSEKISQIEQLLSSSGSNTAAASPTIVADAVEDFLSTHETTANIIIADIKAFSEERPLLLQSWRDEFGRFSRALFATSHHALCARLVGFGSCRANSSCIPYLSLSQGLPNSPYLQRNNKTNGGSSTAASSLIASVLLFKIGDESYTLENGLAKIFPSHVVSEKGKRSAAYDERLLRTIAMACFRDCFREFLMLSTSKLDALLIQYENASITDLFVDALEKIKHDVKNIEASPTLVQMLNSSTSEPLTNDVGVVLDENAFDIFECKNKFSTARIVRRCVESSLSNFQDYIFTNVPTFTKETLKHFEEQCDAIEQELNREFHENTETHETCFASLKTLARKRDVDGAAHASSVEASKLLKDIQKI</sequence>
<dbReference type="GeneID" id="19015084"/>
<dbReference type="RefSeq" id="XP_007512578.1">
    <property type="nucleotide sequence ID" value="XM_007512516.1"/>
</dbReference>
<dbReference type="STRING" id="41875.K8F6G9"/>
<dbReference type="Pfam" id="PF08700">
    <property type="entry name" value="VPS51_Exo84_N"/>
    <property type="match status" value="1"/>
</dbReference>
<dbReference type="GO" id="GO:0016020">
    <property type="term" value="C:membrane"/>
    <property type="evidence" value="ECO:0007669"/>
    <property type="project" value="TreeGrafter"/>
</dbReference>
<evidence type="ECO:0000256" key="2">
    <source>
        <dbReference type="RuleBase" id="RU368010"/>
    </source>
</evidence>
<feature type="compositionally biased region" description="Basic and acidic residues" evidence="3">
    <location>
        <begin position="10"/>
        <end position="25"/>
    </location>
</feature>
<dbReference type="eggNOG" id="KOG2346">
    <property type="taxonomic scope" value="Eukaryota"/>
</dbReference>
<gene>
    <name evidence="4" type="ORF">Bathy06g01040</name>
</gene>
<comment type="function">
    <text evidence="2">Acts as component of the GARP complex that is involved in retrograde transport from early and late endosomes to the trans-Golgi network (TGN).</text>
</comment>
<dbReference type="AlphaFoldDB" id="K8F6G9"/>
<accession>K8F6G9</accession>
<dbReference type="PANTHER" id="PTHR15954:SF4">
    <property type="entry name" value="VACUOLAR PROTEIN SORTING-ASSOCIATED PROTEIN 51 HOMOLOG"/>
    <property type="match status" value="1"/>
</dbReference>
<dbReference type="OrthoDB" id="203678at2759"/>
<name>K8F6G9_9CHLO</name>
<comment type="subunit">
    <text evidence="2">Component of the Golgi-associated retrograde protein (GARP) complex.</text>
</comment>
<keyword evidence="5" id="KW-1185">Reference proteome</keyword>
<organism evidence="4 5">
    <name type="scientific">Bathycoccus prasinos</name>
    <dbReference type="NCBI Taxonomy" id="41875"/>
    <lineage>
        <taxon>Eukaryota</taxon>
        <taxon>Viridiplantae</taxon>
        <taxon>Chlorophyta</taxon>
        <taxon>Mamiellophyceae</taxon>
        <taxon>Mamiellales</taxon>
        <taxon>Bathycoccaceae</taxon>
        <taxon>Bathycoccus</taxon>
    </lineage>
</organism>
<dbReference type="GO" id="GO:0000938">
    <property type="term" value="C:GARP complex"/>
    <property type="evidence" value="ECO:0007669"/>
    <property type="project" value="UniProtKB-UniRule"/>
</dbReference>
<keyword evidence="2" id="KW-0445">Lipid transport</keyword>
<evidence type="ECO:0000256" key="3">
    <source>
        <dbReference type="SAM" id="MobiDB-lite"/>
    </source>
</evidence>
<dbReference type="GO" id="GO:0042147">
    <property type="term" value="P:retrograde transport, endosome to Golgi"/>
    <property type="evidence" value="ECO:0007669"/>
    <property type="project" value="UniProtKB-UniRule"/>
</dbReference>
<protein>
    <recommendedName>
        <fullName evidence="2">Vacuolar protein sorting-associated protein 51 homolog</fullName>
    </recommendedName>
</protein>
<dbReference type="GO" id="GO:0015031">
    <property type="term" value="P:protein transport"/>
    <property type="evidence" value="ECO:0007669"/>
    <property type="project" value="UniProtKB-UniRule"/>
</dbReference>
<dbReference type="GO" id="GO:0007041">
    <property type="term" value="P:lysosomal transport"/>
    <property type="evidence" value="ECO:0007669"/>
    <property type="project" value="TreeGrafter"/>
</dbReference>
<keyword evidence="2" id="KW-0333">Golgi apparatus</keyword>
<dbReference type="GO" id="GO:1990745">
    <property type="term" value="C:EARP complex"/>
    <property type="evidence" value="ECO:0007669"/>
    <property type="project" value="TreeGrafter"/>
</dbReference>
<dbReference type="GO" id="GO:0032456">
    <property type="term" value="P:endocytic recycling"/>
    <property type="evidence" value="ECO:0007669"/>
    <property type="project" value="TreeGrafter"/>
</dbReference>
<dbReference type="Proteomes" id="UP000198341">
    <property type="component" value="Chromosome 6"/>
</dbReference>
<reference evidence="4 5" key="1">
    <citation type="submission" date="2011-10" db="EMBL/GenBank/DDBJ databases">
        <authorList>
            <person name="Genoscope - CEA"/>
        </authorList>
    </citation>
    <scope>NUCLEOTIDE SEQUENCE [LARGE SCALE GENOMIC DNA]</scope>
    <source>
        <strain evidence="4 5">RCC 1105</strain>
    </source>
</reference>
<keyword evidence="2" id="KW-0653">Protein transport</keyword>
<dbReference type="PANTHER" id="PTHR15954">
    <property type="entry name" value="VACUOLAR PROTEIN SORTING-ASSOCIATED PROTEIN 51 HOMOLOG"/>
    <property type="match status" value="1"/>
</dbReference>
<dbReference type="GO" id="GO:0006869">
    <property type="term" value="P:lipid transport"/>
    <property type="evidence" value="ECO:0007669"/>
    <property type="project" value="UniProtKB-UniRule"/>
</dbReference>
<evidence type="ECO:0000256" key="1">
    <source>
        <dbReference type="ARBA" id="ARBA00006080"/>
    </source>
</evidence>
<comment type="similarity">
    <text evidence="1 2">Belongs to the VPS51 family.</text>
</comment>
<feature type="region of interest" description="Disordered" evidence="3">
    <location>
        <begin position="1"/>
        <end position="106"/>
    </location>
</feature>
<evidence type="ECO:0000313" key="5">
    <source>
        <dbReference type="Proteomes" id="UP000198341"/>
    </source>
</evidence>
<dbReference type="GO" id="GO:0048193">
    <property type="term" value="P:Golgi vesicle transport"/>
    <property type="evidence" value="ECO:0007669"/>
    <property type="project" value="TreeGrafter"/>
</dbReference>
<proteinExistence type="inferred from homology"/>
<dbReference type="KEGG" id="bpg:Bathy06g01040"/>
<comment type="subcellular location">
    <subcellularLocation>
        <location evidence="2">Golgi apparatus</location>
        <location evidence="2">trans-Golgi network</location>
    </subcellularLocation>
</comment>
<dbReference type="EMBL" id="FO082273">
    <property type="protein sequence ID" value="CCO17178.1"/>
    <property type="molecule type" value="Genomic_DNA"/>
</dbReference>
<dbReference type="GO" id="GO:0007030">
    <property type="term" value="P:Golgi organization"/>
    <property type="evidence" value="ECO:0007669"/>
    <property type="project" value="UniProtKB-UniRule"/>
</dbReference>
<dbReference type="InterPro" id="IPR014812">
    <property type="entry name" value="Vps51"/>
</dbReference>